<accession>X0YPJ0</accession>
<dbReference type="InterPro" id="IPR013325">
    <property type="entry name" value="RNA_pol_sigma_r2"/>
</dbReference>
<dbReference type="Pfam" id="PF04542">
    <property type="entry name" value="Sigma70_r2"/>
    <property type="match status" value="1"/>
</dbReference>
<keyword evidence="1" id="KW-0805">Transcription regulation</keyword>
<dbReference type="GO" id="GO:0016987">
    <property type="term" value="F:sigma factor activity"/>
    <property type="evidence" value="ECO:0007669"/>
    <property type="project" value="UniProtKB-KW"/>
</dbReference>
<gene>
    <name evidence="7" type="ORF">S01H1_74656</name>
</gene>
<dbReference type="EMBL" id="BARS01049960">
    <property type="protein sequence ID" value="GAG38626.1"/>
    <property type="molecule type" value="Genomic_DNA"/>
</dbReference>
<evidence type="ECO:0000256" key="5">
    <source>
        <dbReference type="SAM" id="MobiDB-lite"/>
    </source>
</evidence>
<evidence type="ECO:0000313" key="7">
    <source>
        <dbReference type="EMBL" id="GAG38626.1"/>
    </source>
</evidence>
<evidence type="ECO:0000256" key="1">
    <source>
        <dbReference type="ARBA" id="ARBA00023015"/>
    </source>
</evidence>
<feature type="domain" description="RNA polymerase sigma-70 region 2" evidence="6">
    <location>
        <begin position="26"/>
        <end position="98"/>
    </location>
</feature>
<feature type="non-terminal residue" evidence="7">
    <location>
        <position position="127"/>
    </location>
</feature>
<dbReference type="GO" id="GO:0006352">
    <property type="term" value="P:DNA-templated transcription initiation"/>
    <property type="evidence" value="ECO:0007669"/>
    <property type="project" value="InterPro"/>
</dbReference>
<keyword evidence="3" id="KW-0238">DNA-binding</keyword>
<reference evidence="7" key="1">
    <citation type="journal article" date="2014" name="Front. Microbiol.">
        <title>High frequency of phylogenetically diverse reductive dehalogenase-homologous genes in deep subseafloor sedimentary metagenomes.</title>
        <authorList>
            <person name="Kawai M."/>
            <person name="Futagami T."/>
            <person name="Toyoda A."/>
            <person name="Takaki Y."/>
            <person name="Nishi S."/>
            <person name="Hori S."/>
            <person name="Arai W."/>
            <person name="Tsubouchi T."/>
            <person name="Morono Y."/>
            <person name="Uchiyama I."/>
            <person name="Ito T."/>
            <person name="Fujiyama A."/>
            <person name="Inagaki F."/>
            <person name="Takami H."/>
        </authorList>
    </citation>
    <scope>NUCLEOTIDE SEQUENCE</scope>
    <source>
        <strain evidence="7">Expedition CK06-06</strain>
    </source>
</reference>
<dbReference type="SUPFAM" id="SSF88946">
    <property type="entry name" value="Sigma2 domain of RNA polymerase sigma factors"/>
    <property type="match status" value="1"/>
</dbReference>
<evidence type="ECO:0000256" key="3">
    <source>
        <dbReference type="ARBA" id="ARBA00023125"/>
    </source>
</evidence>
<dbReference type="AlphaFoldDB" id="X0YPJ0"/>
<evidence type="ECO:0000256" key="2">
    <source>
        <dbReference type="ARBA" id="ARBA00023082"/>
    </source>
</evidence>
<dbReference type="InterPro" id="IPR007627">
    <property type="entry name" value="RNA_pol_sigma70_r2"/>
</dbReference>
<name>X0YPJ0_9ZZZZ</name>
<sequence>MNQIDDAAEELIQRARRGDREALGELLEQHRAYLRAMAEKRISGKLATRIDASDVIQQTCLSVYGNFEKFQGDREVEFLAWLQKIHEQNIHNVIRDHAHAQKRAVSREQSFDAEHDAPANIPQADQT</sequence>
<comment type="caution">
    <text evidence="7">The sequence shown here is derived from an EMBL/GenBank/DDBJ whole genome shotgun (WGS) entry which is preliminary data.</text>
</comment>
<dbReference type="PANTHER" id="PTHR30385:SF8">
    <property type="entry name" value="RNA POLYMERASE SIGMA-E FACTOR"/>
    <property type="match status" value="1"/>
</dbReference>
<evidence type="ECO:0000259" key="6">
    <source>
        <dbReference type="Pfam" id="PF04542"/>
    </source>
</evidence>
<keyword evidence="4" id="KW-0804">Transcription</keyword>
<protein>
    <recommendedName>
        <fullName evidence="6">RNA polymerase sigma-70 region 2 domain-containing protein</fullName>
    </recommendedName>
</protein>
<organism evidence="7">
    <name type="scientific">marine sediment metagenome</name>
    <dbReference type="NCBI Taxonomy" id="412755"/>
    <lineage>
        <taxon>unclassified sequences</taxon>
        <taxon>metagenomes</taxon>
        <taxon>ecological metagenomes</taxon>
    </lineage>
</organism>
<dbReference type="PANTHER" id="PTHR30385">
    <property type="entry name" value="SIGMA FACTOR F FLAGELLAR"/>
    <property type="match status" value="1"/>
</dbReference>
<feature type="compositionally biased region" description="Basic and acidic residues" evidence="5">
    <location>
        <begin position="99"/>
        <end position="117"/>
    </location>
</feature>
<dbReference type="GO" id="GO:0003677">
    <property type="term" value="F:DNA binding"/>
    <property type="evidence" value="ECO:0007669"/>
    <property type="project" value="UniProtKB-KW"/>
</dbReference>
<evidence type="ECO:0000256" key="4">
    <source>
        <dbReference type="ARBA" id="ARBA00023163"/>
    </source>
</evidence>
<proteinExistence type="predicted"/>
<dbReference type="Gene3D" id="1.10.1740.10">
    <property type="match status" value="1"/>
</dbReference>
<feature type="region of interest" description="Disordered" evidence="5">
    <location>
        <begin position="99"/>
        <end position="127"/>
    </location>
</feature>
<keyword evidence="2" id="KW-0731">Sigma factor</keyword>